<keyword evidence="3 5" id="KW-0456">Lyase</keyword>
<accession>A0A4S3PZC3</accession>
<gene>
    <name evidence="5" type="ORF">E1I69_01395</name>
</gene>
<reference evidence="5 6" key="1">
    <citation type="journal article" date="2019" name="Indoor Air">
        <title>Impacts of indoor surface finishes on bacterial viability.</title>
        <authorList>
            <person name="Hu J."/>
            <person name="Maamar S.B."/>
            <person name="Glawe A.J."/>
            <person name="Gottel N."/>
            <person name="Gilbert J.A."/>
            <person name="Hartmann E.M."/>
        </authorList>
    </citation>
    <scope>NUCLEOTIDE SEQUENCE [LARGE SCALE GENOMIC DNA]</scope>
    <source>
        <strain evidence="5 6">AF060A6</strain>
    </source>
</reference>
<sequence>MTMQLPKHVTIIEVGPRDGLQNEKSIIPTDAKIDFIKKLKMAGLQEMELTSFVSPKWVPQMKDAKEIILSFEDGTRNLVLTPNRKGIERLYETNCKAVAVFVGVSDRFNKKNINKTTSESMEELKPLIQELKEKGYFVRACISTSFYCPFEGKVDEEAVLKLCSTFVQYGVDELSVADTIGRANPKEVFSLFSILKKELSTTMLTAHFHDTRGMALANVLAALQAGIDRFDTSAGGLGGCPFAPGATGNVATEDVVYMLEEMGISTGINLSKLVEAIDVINPHLTRPIESKFYRLAKAK</sequence>
<dbReference type="InterPro" id="IPR013785">
    <property type="entry name" value="Aldolase_TIM"/>
</dbReference>
<dbReference type="PANTHER" id="PTHR42738">
    <property type="entry name" value="HYDROXYMETHYLGLUTARYL-COA LYASE"/>
    <property type="match status" value="1"/>
</dbReference>
<evidence type="ECO:0000256" key="1">
    <source>
        <dbReference type="ARBA" id="ARBA00009405"/>
    </source>
</evidence>
<dbReference type="GO" id="GO:0004419">
    <property type="term" value="F:hydroxymethylglutaryl-CoA lyase activity"/>
    <property type="evidence" value="ECO:0007669"/>
    <property type="project" value="TreeGrafter"/>
</dbReference>
<feature type="domain" description="Pyruvate carboxyltransferase" evidence="4">
    <location>
        <begin position="9"/>
        <end position="274"/>
    </location>
</feature>
<dbReference type="InterPro" id="IPR043594">
    <property type="entry name" value="HMGL"/>
</dbReference>
<dbReference type="Proteomes" id="UP000306477">
    <property type="component" value="Unassembled WGS sequence"/>
</dbReference>
<dbReference type="SUPFAM" id="SSF51569">
    <property type="entry name" value="Aldolase"/>
    <property type="match status" value="1"/>
</dbReference>
<dbReference type="GO" id="GO:0006552">
    <property type="term" value="P:L-leucine catabolic process"/>
    <property type="evidence" value="ECO:0007669"/>
    <property type="project" value="TreeGrafter"/>
</dbReference>
<proteinExistence type="inferred from homology"/>
<evidence type="ECO:0000256" key="3">
    <source>
        <dbReference type="ARBA" id="ARBA00023239"/>
    </source>
</evidence>
<dbReference type="Pfam" id="PF00682">
    <property type="entry name" value="HMGL-like"/>
    <property type="match status" value="1"/>
</dbReference>
<protein>
    <submittedName>
        <fullName evidence="5">Hydroxymethylglutaryl-CoA lyase</fullName>
    </submittedName>
</protein>
<dbReference type="CDD" id="cd07938">
    <property type="entry name" value="DRE_TIM_HMGL"/>
    <property type="match status" value="1"/>
</dbReference>
<evidence type="ECO:0000313" key="6">
    <source>
        <dbReference type="Proteomes" id="UP000306477"/>
    </source>
</evidence>
<dbReference type="PROSITE" id="PS50991">
    <property type="entry name" value="PYR_CT"/>
    <property type="match status" value="1"/>
</dbReference>
<dbReference type="GO" id="GO:0046872">
    <property type="term" value="F:metal ion binding"/>
    <property type="evidence" value="ECO:0007669"/>
    <property type="project" value="UniProtKB-KW"/>
</dbReference>
<evidence type="ECO:0000256" key="2">
    <source>
        <dbReference type="ARBA" id="ARBA00022723"/>
    </source>
</evidence>
<keyword evidence="2" id="KW-0479">Metal-binding</keyword>
<dbReference type="OrthoDB" id="9784013at2"/>
<dbReference type="PANTHER" id="PTHR42738:SF7">
    <property type="entry name" value="HYDROXYMETHYLGLUTARYL-COA LYASE"/>
    <property type="match status" value="1"/>
</dbReference>
<dbReference type="FunFam" id="3.20.20.70:FF:000071">
    <property type="entry name" value="Hydroxymethylglutaryl-CoA lyase"/>
    <property type="match status" value="1"/>
</dbReference>
<dbReference type="NCBIfam" id="NF004283">
    <property type="entry name" value="PRK05692.1"/>
    <property type="match status" value="1"/>
</dbReference>
<dbReference type="Gene3D" id="3.20.20.70">
    <property type="entry name" value="Aldolase class I"/>
    <property type="match status" value="1"/>
</dbReference>
<evidence type="ECO:0000259" key="4">
    <source>
        <dbReference type="PROSITE" id="PS50991"/>
    </source>
</evidence>
<dbReference type="AlphaFoldDB" id="A0A4S3PZC3"/>
<comment type="caution">
    <text evidence="5">The sequence shown here is derived from an EMBL/GenBank/DDBJ whole genome shotgun (WGS) entry which is preliminary data.</text>
</comment>
<evidence type="ECO:0000313" key="5">
    <source>
        <dbReference type="EMBL" id="THE14995.1"/>
    </source>
</evidence>
<organism evidence="5 6">
    <name type="scientific">Bacillus timonensis</name>
    <dbReference type="NCBI Taxonomy" id="1033734"/>
    <lineage>
        <taxon>Bacteria</taxon>
        <taxon>Bacillati</taxon>
        <taxon>Bacillota</taxon>
        <taxon>Bacilli</taxon>
        <taxon>Bacillales</taxon>
        <taxon>Bacillaceae</taxon>
        <taxon>Bacillus</taxon>
    </lineage>
</organism>
<name>A0A4S3PZC3_9BACI</name>
<keyword evidence="6" id="KW-1185">Reference proteome</keyword>
<dbReference type="EMBL" id="SLUB01000002">
    <property type="protein sequence ID" value="THE14995.1"/>
    <property type="molecule type" value="Genomic_DNA"/>
</dbReference>
<dbReference type="GO" id="GO:0046951">
    <property type="term" value="P:ketone body biosynthetic process"/>
    <property type="evidence" value="ECO:0007669"/>
    <property type="project" value="TreeGrafter"/>
</dbReference>
<comment type="similarity">
    <text evidence="1">Belongs to the HMG-CoA lyase family.</text>
</comment>
<dbReference type="STRING" id="1033734.GCA_000285535_04216"/>
<dbReference type="InterPro" id="IPR000891">
    <property type="entry name" value="PYR_CT"/>
</dbReference>